<dbReference type="EMBL" id="MU003502">
    <property type="protein sequence ID" value="KAF2472420.1"/>
    <property type="molecule type" value="Genomic_DNA"/>
</dbReference>
<accession>A0ACB6R0V3</accession>
<evidence type="ECO:0000313" key="2">
    <source>
        <dbReference type="Proteomes" id="UP000799755"/>
    </source>
</evidence>
<reference evidence="1" key="1">
    <citation type="journal article" date="2020" name="Stud. Mycol.">
        <title>101 Dothideomycetes genomes: a test case for predicting lifestyles and emergence of pathogens.</title>
        <authorList>
            <person name="Haridas S."/>
            <person name="Albert R."/>
            <person name="Binder M."/>
            <person name="Bloem J."/>
            <person name="Labutti K."/>
            <person name="Salamov A."/>
            <person name="Andreopoulos B."/>
            <person name="Baker S."/>
            <person name="Barry K."/>
            <person name="Bills G."/>
            <person name="Bluhm B."/>
            <person name="Cannon C."/>
            <person name="Castanera R."/>
            <person name="Culley D."/>
            <person name="Daum C."/>
            <person name="Ezra D."/>
            <person name="Gonzalez J."/>
            <person name="Henrissat B."/>
            <person name="Kuo A."/>
            <person name="Liang C."/>
            <person name="Lipzen A."/>
            <person name="Lutzoni F."/>
            <person name="Magnuson J."/>
            <person name="Mondo S."/>
            <person name="Nolan M."/>
            <person name="Ohm R."/>
            <person name="Pangilinan J."/>
            <person name="Park H.-J."/>
            <person name="Ramirez L."/>
            <person name="Alfaro M."/>
            <person name="Sun H."/>
            <person name="Tritt A."/>
            <person name="Yoshinaga Y."/>
            <person name="Zwiers L.-H."/>
            <person name="Turgeon B."/>
            <person name="Goodwin S."/>
            <person name="Spatafora J."/>
            <person name="Crous P."/>
            <person name="Grigoriev I."/>
        </authorList>
    </citation>
    <scope>NUCLEOTIDE SEQUENCE</scope>
    <source>
        <strain evidence="1">ATCC 200398</strain>
    </source>
</reference>
<gene>
    <name evidence="1" type="ORF">BDR25DRAFT_302613</name>
</gene>
<dbReference type="Proteomes" id="UP000799755">
    <property type="component" value="Unassembled WGS sequence"/>
</dbReference>
<evidence type="ECO:0000313" key="1">
    <source>
        <dbReference type="EMBL" id="KAF2472420.1"/>
    </source>
</evidence>
<name>A0ACB6R0V3_9PLEO</name>
<comment type="caution">
    <text evidence="1">The sequence shown here is derived from an EMBL/GenBank/DDBJ whole genome shotgun (WGS) entry which is preliminary data.</text>
</comment>
<organism evidence="1 2">
    <name type="scientific">Lindgomyces ingoldianus</name>
    <dbReference type="NCBI Taxonomy" id="673940"/>
    <lineage>
        <taxon>Eukaryota</taxon>
        <taxon>Fungi</taxon>
        <taxon>Dikarya</taxon>
        <taxon>Ascomycota</taxon>
        <taxon>Pezizomycotina</taxon>
        <taxon>Dothideomycetes</taxon>
        <taxon>Pleosporomycetidae</taxon>
        <taxon>Pleosporales</taxon>
        <taxon>Lindgomycetaceae</taxon>
        <taxon>Lindgomyces</taxon>
    </lineage>
</organism>
<sequence length="335" mass="36930">MESESPQTFRERLDAGEEYWRWKCGLRTVLVVIGLIGIGCMAWATQYAARGPYTYQLDDSWTICWTLITFSLTVVWCLVALLVLFLRRPPAPVHPGVAVGLDLVIWLAYIPTALFAIVGVMNVLNFGSDGTIANYSSYGYYTQASNGTWVWHQTDYDSYYNRTRTCDEGYYYRYDSYGFSSCAEEDAYVNGLWAGKNRRAGVEMTGVVCQFLGLLLHLALFIWACVDTHRRNSRKVSKEAEKLAANIVMSMVRSGAVVQNPGTSPQAFPYPQQPYPTFTGTPTAPGPAPILQPASTGTVRSPGSAPVPPAPVPPAPVPPPQAVTNEKVEQSARFA</sequence>
<proteinExistence type="predicted"/>
<keyword evidence="2" id="KW-1185">Reference proteome</keyword>
<protein>
    <submittedName>
        <fullName evidence="1">Uncharacterized protein</fullName>
    </submittedName>
</protein>